<keyword evidence="3" id="KW-1185">Reference proteome</keyword>
<evidence type="ECO:0000313" key="2">
    <source>
        <dbReference type="EMBL" id="KAH3685236.1"/>
    </source>
</evidence>
<sequence>MRNFSVLMILGEAIVLILDFKSLNKWIPRLARRDVSVLLKEESQPVQIALMLYFVVVAVVDAVTFVGSGDTETVASFLAFFVAGCLTLASASCRISFSSSVKLAFNSSSVPDSLALFNSLVIFSTLILFLLAATSSALTLVEPEEAVPASSMISSRTTSWFGLIGDNARLVVAVGRLIEFCLTAVALVLASIDESTVLALRISVVMTAPADWIQDLTLIEDEDSWSCKSEPKYTAKPFMGCSERWDFCSLFTCSVACFVNPVRNHNGDTWLFDGVYHDTAIVIQIRGDQMCDEFVQSFRKTTT</sequence>
<evidence type="ECO:0000256" key="1">
    <source>
        <dbReference type="SAM" id="Phobius"/>
    </source>
</evidence>
<keyword evidence="1" id="KW-1133">Transmembrane helix</keyword>
<gene>
    <name evidence="2" type="ORF">WICPIJ_003780</name>
</gene>
<proteinExistence type="predicted"/>
<feature type="transmembrane region" description="Helical" evidence="1">
    <location>
        <begin position="74"/>
        <end position="93"/>
    </location>
</feature>
<dbReference type="Proteomes" id="UP000774326">
    <property type="component" value="Unassembled WGS sequence"/>
</dbReference>
<dbReference type="EMBL" id="JAEUBG010002086">
    <property type="protein sequence ID" value="KAH3685236.1"/>
    <property type="molecule type" value="Genomic_DNA"/>
</dbReference>
<reference evidence="2" key="1">
    <citation type="journal article" date="2021" name="Open Biol.">
        <title>Shared evolutionary footprints suggest mitochondrial oxidative damage underlies multiple complex I losses in fungi.</title>
        <authorList>
            <person name="Schikora-Tamarit M.A."/>
            <person name="Marcet-Houben M."/>
            <person name="Nosek J."/>
            <person name="Gabaldon T."/>
        </authorList>
    </citation>
    <scope>NUCLEOTIDE SEQUENCE</scope>
    <source>
        <strain evidence="2">CBS2887</strain>
    </source>
</reference>
<feature type="transmembrane region" description="Helical" evidence="1">
    <location>
        <begin position="114"/>
        <end position="133"/>
    </location>
</feature>
<feature type="transmembrane region" description="Helical" evidence="1">
    <location>
        <begin position="48"/>
        <end position="68"/>
    </location>
</feature>
<keyword evidence="1" id="KW-0812">Transmembrane</keyword>
<organism evidence="2 3">
    <name type="scientific">Wickerhamomyces pijperi</name>
    <name type="common">Yeast</name>
    <name type="synonym">Pichia pijperi</name>
    <dbReference type="NCBI Taxonomy" id="599730"/>
    <lineage>
        <taxon>Eukaryota</taxon>
        <taxon>Fungi</taxon>
        <taxon>Dikarya</taxon>
        <taxon>Ascomycota</taxon>
        <taxon>Saccharomycotina</taxon>
        <taxon>Saccharomycetes</taxon>
        <taxon>Phaffomycetales</taxon>
        <taxon>Wickerhamomycetaceae</taxon>
        <taxon>Wickerhamomyces</taxon>
    </lineage>
</organism>
<comment type="caution">
    <text evidence="2">The sequence shown here is derived from an EMBL/GenBank/DDBJ whole genome shotgun (WGS) entry which is preliminary data.</text>
</comment>
<name>A0A9P8TNX2_WICPI</name>
<reference evidence="2" key="2">
    <citation type="submission" date="2021-01" db="EMBL/GenBank/DDBJ databases">
        <authorList>
            <person name="Schikora-Tamarit M.A."/>
        </authorList>
    </citation>
    <scope>NUCLEOTIDE SEQUENCE</scope>
    <source>
        <strain evidence="2">CBS2887</strain>
    </source>
</reference>
<accession>A0A9P8TNX2</accession>
<keyword evidence="1" id="KW-0472">Membrane</keyword>
<dbReference type="AlphaFoldDB" id="A0A9P8TNX2"/>
<protein>
    <submittedName>
        <fullName evidence="2">Uncharacterized protein</fullName>
    </submittedName>
</protein>
<evidence type="ECO:0000313" key="3">
    <source>
        <dbReference type="Proteomes" id="UP000774326"/>
    </source>
</evidence>